<keyword evidence="2" id="KW-0804">Transcription</keyword>
<evidence type="ECO:0000313" key="4">
    <source>
        <dbReference type="EMBL" id="GAK44340.1"/>
    </source>
</evidence>
<dbReference type="SUPFAM" id="SSF46689">
    <property type="entry name" value="Homeodomain-like"/>
    <property type="match status" value="2"/>
</dbReference>
<dbReference type="InterPro" id="IPR009057">
    <property type="entry name" value="Homeodomain-like_sf"/>
</dbReference>
<evidence type="ECO:0000313" key="5">
    <source>
        <dbReference type="Proteomes" id="UP000028702"/>
    </source>
</evidence>
<dbReference type="InterPro" id="IPR002818">
    <property type="entry name" value="DJ-1/PfpI"/>
</dbReference>
<dbReference type="PROSITE" id="PS01124">
    <property type="entry name" value="HTH_ARAC_FAMILY_2"/>
    <property type="match status" value="1"/>
</dbReference>
<keyword evidence="5" id="KW-1185">Reference proteome</keyword>
<protein>
    <submittedName>
        <fullName evidence="4">Transcriptional regulator</fullName>
    </submittedName>
</protein>
<name>A0A081B8H2_9HYPH</name>
<dbReference type="Pfam" id="PF01965">
    <property type="entry name" value="DJ-1_PfpI"/>
    <property type="match status" value="1"/>
</dbReference>
<keyword evidence="1" id="KW-0805">Transcription regulation</keyword>
<feature type="domain" description="HTH araC/xylS-type" evidence="3">
    <location>
        <begin position="237"/>
        <end position="335"/>
    </location>
</feature>
<dbReference type="eggNOG" id="COG4977">
    <property type="taxonomic scope" value="Bacteria"/>
</dbReference>
<dbReference type="InterPro" id="IPR018060">
    <property type="entry name" value="HTH_AraC"/>
</dbReference>
<comment type="caution">
    <text evidence="4">The sequence shown here is derived from an EMBL/GenBank/DDBJ whole genome shotgun (WGS) entry which is preliminary data.</text>
</comment>
<dbReference type="InterPro" id="IPR029062">
    <property type="entry name" value="Class_I_gatase-like"/>
</dbReference>
<dbReference type="SUPFAM" id="SSF52317">
    <property type="entry name" value="Class I glutamine amidotransferase-like"/>
    <property type="match status" value="1"/>
</dbReference>
<evidence type="ECO:0000259" key="3">
    <source>
        <dbReference type="PROSITE" id="PS01124"/>
    </source>
</evidence>
<evidence type="ECO:0000256" key="2">
    <source>
        <dbReference type="ARBA" id="ARBA00023163"/>
    </source>
</evidence>
<dbReference type="STRING" id="1333998.M2A_0839"/>
<dbReference type="PANTHER" id="PTHR43130">
    <property type="entry name" value="ARAC-FAMILY TRANSCRIPTIONAL REGULATOR"/>
    <property type="match status" value="1"/>
</dbReference>
<dbReference type="Gene3D" id="3.40.50.880">
    <property type="match status" value="1"/>
</dbReference>
<proteinExistence type="predicted"/>
<sequence>MGMSDTAPALAVSLLVLPESFPGTLYSLHELFWSVGRAWGDITGEPEAAARQFAPMLVSRTGRTAPSPTGPAIAIDAALDDMPRPDIVIVTDLALPPDAALAGWWPEETGWVRRLYEEGSVICSICTGSLFLAEAGLLDGHEATSHWSAAPRFRQHYPQVKLRPERILCPAGPEHRIVTAGGSSTWSELGLYLIARFAGDIEAQRISKLFVIGDKSEGQLPFAAMARPRQHADAAIAEAQVWIADNYTAANPVSRMAEIAGLPERTFSRRFRKATGYGPVEYVQALRIEEAKQMLETSDEPTDAVALAAGYADPVYFRRVFKRSVGVTPARYRQRITALPRI</sequence>
<dbReference type="Gene3D" id="1.10.10.60">
    <property type="entry name" value="Homeodomain-like"/>
    <property type="match status" value="2"/>
</dbReference>
<dbReference type="SMART" id="SM00342">
    <property type="entry name" value="HTH_ARAC"/>
    <property type="match status" value="1"/>
</dbReference>
<organism evidence="4 5">
    <name type="scientific">Tepidicaulis marinus</name>
    <dbReference type="NCBI Taxonomy" id="1333998"/>
    <lineage>
        <taxon>Bacteria</taxon>
        <taxon>Pseudomonadati</taxon>
        <taxon>Pseudomonadota</taxon>
        <taxon>Alphaproteobacteria</taxon>
        <taxon>Hyphomicrobiales</taxon>
        <taxon>Parvibaculaceae</taxon>
        <taxon>Tepidicaulis</taxon>
    </lineage>
</organism>
<dbReference type="PANTHER" id="PTHR43130:SF11">
    <property type="entry name" value="TRANSCRIPTIONAL REGULATORY PROTEIN"/>
    <property type="match status" value="1"/>
</dbReference>
<accession>A0A081B8H2</accession>
<reference evidence="4 5" key="1">
    <citation type="submission" date="2014-07" db="EMBL/GenBank/DDBJ databases">
        <title>Tepidicaulis marinum gen. nov., sp. nov., a novel marine bacterium denitrifying nitrate to nitrous oxide strictly under microaerobic conditions.</title>
        <authorList>
            <person name="Takeuchi M."/>
            <person name="Yamagishi T."/>
            <person name="Kamagata Y."/>
            <person name="Oshima K."/>
            <person name="Hattori M."/>
            <person name="Katayama T."/>
            <person name="Hanada S."/>
            <person name="Tamaki H."/>
            <person name="Marumo K."/>
            <person name="Maeda H."/>
            <person name="Nedachi M."/>
            <person name="Iwasaki W."/>
            <person name="Suwa Y."/>
            <person name="Sakata S."/>
        </authorList>
    </citation>
    <scope>NUCLEOTIDE SEQUENCE [LARGE SCALE GENOMIC DNA]</scope>
    <source>
        <strain evidence="4 5">MA2</strain>
    </source>
</reference>
<dbReference type="Pfam" id="PF12833">
    <property type="entry name" value="HTH_18"/>
    <property type="match status" value="1"/>
</dbReference>
<gene>
    <name evidence="4" type="ORF">M2A_0839</name>
</gene>
<dbReference type="EMBL" id="BBIO01000003">
    <property type="protein sequence ID" value="GAK44340.1"/>
    <property type="molecule type" value="Genomic_DNA"/>
</dbReference>
<dbReference type="InterPro" id="IPR052158">
    <property type="entry name" value="INH-QAR"/>
</dbReference>
<dbReference type="Proteomes" id="UP000028702">
    <property type="component" value="Unassembled WGS sequence"/>
</dbReference>
<evidence type="ECO:0000256" key="1">
    <source>
        <dbReference type="ARBA" id="ARBA00023015"/>
    </source>
</evidence>
<dbReference type="GO" id="GO:0003700">
    <property type="term" value="F:DNA-binding transcription factor activity"/>
    <property type="evidence" value="ECO:0007669"/>
    <property type="project" value="InterPro"/>
</dbReference>
<dbReference type="AlphaFoldDB" id="A0A081B8H2"/>
<dbReference type="CDD" id="cd03138">
    <property type="entry name" value="GATase1_AraC_2"/>
    <property type="match status" value="1"/>
</dbReference>
<dbReference type="GO" id="GO:0043565">
    <property type="term" value="F:sequence-specific DNA binding"/>
    <property type="evidence" value="ECO:0007669"/>
    <property type="project" value="InterPro"/>
</dbReference>